<dbReference type="PANTHER" id="PTHR36699">
    <property type="entry name" value="LD-TRANSPEPTIDASE"/>
    <property type="match status" value="1"/>
</dbReference>
<evidence type="ECO:0000256" key="7">
    <source>
        <dbReference type="PROSITE-ProRule" id="PRU01373"/>
    </source>
</evidence>
<comment type="caution">
    <text evidence="9">The sequence shown here is derived from an EMBL/GenBank/DDBJ whole genome shotgun (WGS) entry which is preliminary data.</text>
</comment>
<evidence type="ECO:0000256" key="1">
    <source>
        <dbReference type="ARBA" id="ARBA00004752"/>
    </source>
</evidence>
<protein>
    <submittedName>
        <fullName evidence="9">L,D-transpeptidase family protein</fullName>
    </submittedName>
</protein>
<dbReference type="CDD" id="cd16913">
    <property type="entry name" value="YkuD_like"/>
    <property type="match status" value="1"/>
</dbReference>
<evidence type="ECO:0000313" key="9">
    <source>
        <dbReference type="EMBL" id="MDR5652142.1"/>
    </source>
</evidence>
<dbReference type="SUPFAM" id="SSF141523">
    <property type="entry name" value="L,D-transpeptidase catalytic domain-like"/>
    <property type="match status" value="1"/>
</dbReference>
<keyword evidence="3" id="KW-0808">Transferase</keyword>
<dbReference type="InterPro" id="IPR005490">
    <property type="entry name" value="LD_TPept_cat_dom"/>
</dbReference>
<comment type="pathway">
    <text evidence="1 7">Cell wall biogenesis; peptidoglycan biosynthesis.</text>
</comment>
<keyword evidence="6 7" id="KW-0961">Cell wall biogenesis/degradation</keyword>
<organism evidence="9 10">
    <name type="scientific">Ruixingdingia sedimenti</name>
    <dbReference type="NCBI Taxonomy" id="3073604"/>
    <lineage>
        <taxon>Bacteria</taxon>
        <taxon>Pseudomonadati</taxon>
        <taxon>Pseudomonadota</taxon>
        <taxon>Alphaproteobacteria</taxon>
        <taxon>Rhodobacterales</taxon>
        <taxon>Paracoccaceae</taxon>
        <taxon>Ruixingdingia</taxon>
    </lineage>
</organism>
<gene>
    <name evidence="9" type="ORF">RGD00_05990</name>
</gene>
<accession>A0ABU1F6S9</accession>
<dbReference type="Pfam" id="PF03734">
    <property type="entry name" value="YkuD"/>
    <property type="match status" value="1"/>
</dbReference>
<evidence type="ECO:0000256" key="2">
    <source>
        <dbReference type="ARBA" id="ARBA00005992"/>
    </source>
</evidence>
<comment type="similarity">
    <text evidence="2">Belongs to the YkuD family.</text>
</comment>
<evidence type="ECO:0000313" key="10">
    <source>
        <dbReference type="Proteomes" id="UP001247754"/>
    </source>
</evidence>
<proteinExistence type="inferred from homology"/>
<dbReference type="Gene3D" id="2.40.440.10">
    <property type="entry name" value="L,D-transpeptidase catalytic domain-like"/>
    <property type="match status" value="1"/>
</dbReference>
<evidence type="ECO:0000256" key="3">
    <source>
        <dbReference type="ARBA" id="ARBA00022679"/>
    </source>
</evidence>
<keyword evidence="4 7" id="KW-0133">Cell shape</keyword>
<keyword evidence="10" id="KW-1185">Reference proteome</keyword>
<name>A0ABU1F6S9_9RHOB</name>
<dbReference type="InterPro" id="IPR038063">
    <property type="entry name" value="Transpep_catalytic_dom"/>
</dbReference>
<feature type="active site" description="Nucleophile" evidence="7">
    <location>
        <position position="128"/>
    </location>
</feature>
<evidence type="ECO:0000259" key="8">
    <source>
        <dbReference type="PROSITE" id="PS52029"/>
    </source>
</evidence>
<sequence>MSLAGCDLFAPPVQRAEGAVALIEVHKASRQMHLVTPEGKPLRRYRVALGNPEGHKIQRGDRRTPEGLYRIDRRNPKSAYHLALGLSYPSVDDIRRARAQGRDPGDNIFIHGAPNGQPRPPGDWTNGCIAVDNAEMEEIWALVPLGCPVRILA</sequence>
<reference evidence="9 10" key="1">
    <citation type="submission" date="2023-09" db="EMBL/GenBank/DDBJ databases">
        <title>Xinfangfangia sedmenti sp. nov., isolated the sedment.</title>
        <authorList>
            <person name="Xu L."/>
        </authorList>
    </citation>
    <scope>NUCLEOTIDE SEQUENCE [LARGE SCALE GENOMIC DNA]</scope>
    <source>
        <strain evidence="9 10">LG-4</strain>
    </source>
</reference>
<feature type="domain" description="L,D-TPase catalytic" evidence="8">
    <location>
        <begin position="21"/>
        <end position="152"/>
    </location>
</feature>
<keyword evidence="5 7" id="KW-0573">Peptidoglycan synthesis</keyword>
<dbReference type="EMBL" id="JAVKPH010000005">
    <property type="protein sequence ID" value="MDR5652142.1"/>
    <property type="molecule type" value="Genomic_DNA"/>
</dbReference>
<dbReference type="RefSeq" id="WP_310456392.1">
    <property type="nucleotide sequence ID" value="NZ_JAVKPH010000005.1"/>
</dbReference>
<evidence type="ECO:0000256" key="4">
    <source>
        <dbReference type="ARBA" id="ARBA00022960"/>
    </source>
</evidence>
<dbReference type="PANTHER" id="PTHR36699:SF1">
    <property type="entry name" value="L,D-TRANSPEPTIDASE YAFK-RELATED"/>
    <property type="match status" value="1"/>
</dbReference>
<dbReference type="Proteomes" id="UP001247754">
    <property type="component" value="Unassembled WGS sequence"/>
</dbReference>
<evidence type="ECO:0000256" key="5">
    <source>
        <dbReference type="ARBA" id="ARBA00022984"/>
    </source>
</evidence>
<dbReference type="PROSITE" id="PS52029">
    <property type="entry name" value="LD_TPASE"/>
    <property type="match status" value="1"/>
</dbReference>
<feature type="active site" description="Proton donor/acceptor" evidence="7">
    <location>
        <position position="111"/>
    </location>
</feature>
<evidence type="ECO:0000256" key="6">
    <source>
        <dbReference type="ARBA" id="ARBA00023316"/>
    </source>
</evidence>